<keyword evidence="4" id="KW-0963">Cytoplasm</keyword>
<dbReference type="CDD" id="cd06463">
    <property type="entry name" value="p23_like"/>
    <property type="match status" value="1"/>
</dbReference>
<dbReference type="InterPro" id="IPR037895">
    <property type="entry name" value="NUDCD1"/>
</dbReference>
<dbReference type="Proteomes" id="UP001530400">
    <property type="component" value="Unassembled WGS sequence"/>
</dbReference>
<reference evidence="7 8" key="1">
    <citation type="submission" date="2024-10" db="EMBL/GenBank/DDBJ databases">
        <title>Updated reference genomes for cyclostephanoid diatoms.</title>
        <authorList>
            <person name="Roberts W.R."/>
            <person name="Alverson A.J."/>
        </authorList>
    </citation>
    <scope>NUCLEOTIDE SEQUENCE [LARGE SCALE GENOMIC DNA]</scope>
    <source>
        <strain evidence="7 8">AJA010-31</strain>
    </source>
</reference>
<evidence type="ECO:0000256" key="3">
    <source>
        <dbReference type="ARBA" id="ARBA00018915"/>
    </source>
</evidence>
<dbReference type="PANTHER" id="PTHR21664:SF1">
    <property type="entry name" value="NUDC DOMAIN-CONTAINING PROTEIN 1"/>
    <property type="match status" value="1"/>
</dbReference>
<proteinExistence type="predicted"/>
<keyword evidence="8" id="KW-1185">Reference proteome</keyword>
<comment type="caution">
    <text evidence="7">The sequence shown here is derived from an EMBL/GenBank/DDBJ whole genome shotgun (WGS) entry which is preliminary data.</text>
</comment>
<evidence type="ECO:0000256" key="4">
    <source>
        <dbReference type="ARBA" id="ARBA00022490"/>
    </source>
</evidence>
<dbReference type="Gene3D" id="2.60.40.790">
    <property type="match status" value="1"/>
</dbReference>
<feature type="domain" description="CS" evidence="6">
    <location>
        <begin position="318"/>
        <end position="408"/>
    </location>
</feature>
<name>A0ABD3PFF8_9STRA</name>
<gene>
    <name evidence="7" type="ORF">ACHAWO_003781</name>
</gene>
<evidence type="ECO:0000256" key="5">
    <source>
        <dbReference type="ARBA" id="ARBA00023242"/>
    </source>
</evidence>
<dbReference type="InterPro" id="IPR007052">
    <property type="entry name" value="CS_dom"/>
</dbReference>
<comment type="subcellular location">
    <subcellularLocation>
        <location evidence="2">Cytoplasm</location>
    </subcellularLocation>
    <subcellularLocation>
        <location evidence="1">Nucleus</location>
    </subcellularLocation>
</comment>
<evidence type="ECO:0000259" key="6">
    <source>
        <dbReference type="PROSITE" id="PS51203"/>
    </source>
</evidence>
<dbReference type="GO" id="GO:0005737">
    <property type="term" value="C:cytoplasm"/>
    <property type="evidence" value="ECO:0007669"/>
    <property type="project" value="UniProtKB-SubCell"/>
</dbReference>
<organism evidence="7 8">
    <name type="scientific">Cyclotella atomus</name>
    <dbReference type="NCBI Taxonomy" id="382360"/>
    <lineage>
        <taxon>Eukaryota</taxon>
        <taxon>Sar</taxon>
        <taxon>Stramenopiles</taxon>
        <taxon>Ochrophyta</taxon>
        <taxon>Bacillariophyta</taxon>
        <taxon>Coscinodiscophyceae</taxon>
        <taxon>Thalassiosirophycidae</taxon>
        <taxon>Stephanodiscales</taxon>
        <taxon>Stephanodiscaceae</taxon>
        <taxon>Cyclotella</taxon>
    </lineage>
</organism>
<evidence type="ECO:0000256" key="1">
    <source>
        <dbReference type="ARBA" id="ARBA00004123"/>
    </source>
</evidence>
<dbReference type="InterPro" id="IPR008978">
    <property type="entry name" value="HSP20-like_chaperone"/>
</dbReference>
<protein>
    <recommendedName>
        <fullName evidence="3">NudC domain-containing protein 1</fullName>
    </recommendedName>
</protein>
<accession>A0ABD3PFF8</accession>
<dbReference type="GO" id="GO:0005634">
    <property type="term" value="C:nucleus"/>
    <property type="evidence" value="ECO:0007669"/>
    <property type="project" value="UniProtKB-SubCell"/>
</dbReference>
<keyword evidence="5" id="KW-0539">Nucleus</keyword>
<evidence type="ECO:0000256" key="2">
    <source>
        <dbReference type="ARBA" id="ARBA00004496"/>
    </source>
</evidence>
<dbReference type="EMBL" id="JALLPJ020000650">
    <property type="protein sequence ID" value="KAL3786423.1"/>
    <property type="molecule type" value="Genomic_DNA"/>
</dbReference>
<dbReference type="AlphaFoldDB" id="A0ABD3PFF8"/>
<dbReference type="Pfam" id="PF04969">
    <property type="entry name" value="CS"/>
    <property type="match status" value="1"/>
</dbReference>
<dbReference type="SUPFAM" id="SSF49764">
    <property type="entry name" value="HSP20-like chaperones"/>
    <property type="match status" value="1"/>
</dbReference>
<sequence>MSTTDPSKDDMTAKEREQWLVDRGVHIEKPGETCILHHLLICSSFGWHLVSFGVHMNMYCSQLLLEDSSRLKNATSSESMTVTKQVNNLSIKCNSENIEGISFVYVPHDTSKSISEVKLPSAVIQALGPAGDLLPIFVKSYFADGKMIDEHLFQEQAGKQSLMAGGTNQPLKVSSQAMMNATSAGSVETFPLVRPSSTNKHQGVYIYLDEVGMLKNLPLNSRASKIAGQCGYNPEPKFYGDIFIGRVESKPMQPMHNINIRVEDVMNPSSEWMVNAPRENTLWTQALDDATGGSYRKNHEESQINDGTEGVAVIVNKDGKNSFSWLQSSDEIEVTVDVAQAGMSANKKLIKVSFLRKKLVVKYDTSLILELDLYEDIDPDGSTWTLDNDKLVITCEKSDGGKIWPRIES</sequence>
<dbReference type="PROSITE" id="PS51203">
    <property type="entry name" value="CS"/>
    <property type="match status" value="1"/>
</dbReference>
<dbReference type="PANTHER" id="PTHR21664">
    <property type="entry name" value="CHRONIC MYELOGENOUS LEUKEMIA TUMOR ANTIGEN 66"/>
    <property type="match status" value="1"/>
</dbReference>
<evidence type="ECO:0000313" key="7">
    <source>
        <dbReference type="EMBL" id="KAL3786423.1"/>
    </source>
</evidence>
<evidence type="ECO:0000313" key="8">
    <source>
        <dbReference type="Proteomes" id="UP001530400"/>
    </source>
</evidence>